<evidence type="ECO:0000313" key="3">
    <source>
        <dbReference type="Proteomes" id="UP000887565"/>
    </source>
</evidence>
<dbReference type="GO" id="GO:0006688">
    <property type="term" value="P:glycosphingolipid biosynthetic process"/>
    <property type="evidence" value="ECO:0007669"/>
    <property type="project" value="TreeGrafter"/>
</dbReference>
<sequence length="149" mass="17423">LPYATIFGGITALTVGQFEKLNGFSNDYWGWGGEDDDMASRVKLHGYEISRYDANIARYKMVKHNQEKENAVNECRFSLMYKVNRRWPKDGLTTLDYKILNITFENLFTRILVDLKEEESRIKLAKEKICSKNLESHVLEIIRNKKLVL</sequence>
<evidence type="ECO:0000259" key="2">
    <source>
        <dbReference type="Pfam" id="PF02709"/>
    </source>
</evidence>
<name>A0A915J7Z9_ROMCU</name>
<accession>A0A915J7Z9</accession>
<keyword evidence="3" id="KW-1185">Reference proteome</keyword>
<organism evidence="3 4">
    <name type="scientific">Romanomermis culicivorax</name>
    <name type="common">Nematode worm</name>
    <dbReference type="NCBI Taxonomy" id="13658"/>
    <lineage>
        <taxon>Eukaryota</taxon>
        <taxon>Metazoa</taxon>
        <taxon>Ecdysozoa</taxon>
        <taxon>Nematoda</taxon>
        <taxon>Enoplea</taxon>
        <taxon>Dorylaimia</taxon>
        <taxon>Mermithida</taxon>
        <taxon>Mermithoidea</taxon>
        <taxon>Mermithidae</taxon>
        <taxon>Romanomermis</taxon>
    </lineage>
</organism>
<dbReference type="Gene3D" id="3.90.550.10">
    <property type="entry name" value="Spore Coat Polysaccharide Biosynthesis Protein SpsA, Chain A"/>
    <property type="match status" value="1"/>
</dbReference>
<feature type="domain" description="Galactosyltransferase C-terminal" evidence="2">
    <location>
        <begin position="1"/>
        <end position="64"/>
    </location>
</feature>
<keyword evidence="1" id="KW-0808">Transferase</keyword>
<dbReference type="GO" id="GO:0008378">
    <property type="term" value="F:galactosyltransferase activity"/>
    <property type="evidence" value="ECO:0007669"/>
    <property type="project" value="TreeGrafter"/>
</dbReference>
<protein>
    <submittedName>
        <fullName evidence="4">Galactosyltransferase C-terminal domain-containing protein</fullName>
    </submittedName>
</protein>
<evidence type="ECO:0000313" key="4">
    <source>
        <dbReference type="WBParaSite" id="nRc.2.0.1.t22270-RA"/>
    </source>
</evidence>
<dbReference type="Pfam" id="PF02709">
    <property type="entry name" value="Glyco_transf_7C"/>
    <property type="match status" value="1"/>
</dbReference>
<dbReference type="PANTHER" id="PTHR19300:SF57">
    <property type="entry name" value="BETA-1,4-N-ACETYLGALACTOSAMINYLTRANSFERASE"/>
    <property type="match status" value="1"/>
</dbReference>
<dbReference type="PRINTS" id="PR02050">
    <property type="entry name" value="B14GALTRFASE"/>
</dbReference>
<dbReference type="InterPro" id="IPR003859">
    <property type="entry name" value="Galactosyl_T"/>
</dbReference>
<reference evidence="4" key="1">
    <citation type="submission" date="2022-11" db="UniProtKB">
        <authorList>
            <consortium name="WormBaseParasite"/>
        </authorList>
    </citation>
    <scope>IDENTIFICATION</scope>
</reference>
<evidence type="ECO:0000256" key="1">
    <source>
        <dbReference type="ARBA" id="ARBA00022679"/>
    </source>
</evidence>
<dbReference type="GO" id="GO:0033842">
    <property type="term" value="F:N-acetyl-beta-glucosaminyl-derivative 4-beta-N-acetylgalactosaminyltransferase activity"/>
    <property type="evidence" value="ECO:0007669"/>
    <property type="project" value="TreeGrafter"/>
</dbReference>
<dbReference type="GO" id="GO:0005975">
    <property type="term" value="P:carbohydrate metabolic process"/>
    <property type="evidence" value="ECO:0007669"/>
    <property type="project" value="InterPro"/>
</dbReference>
<dbReference type="InterPro" id="IPR027791">
    <property type="entry name" value="Galactosyl_T_C"/>
</dbReference>
<dbReference type="SUPFAM" id="SSF53448">
    <property type="entry name" value="Nucleotide-diphospho-sugar transferases"/>
    <property type="match status" value="1"/>
</dbReference>
<dbReference type="OMA" id="VRTQRTW"/>
<dbReference type="AlphaFoldDB" id="A0A915J7Z9"/>
<dbReference type="Proteomes" id="UP000887565">
    <property type="component" value="Unplaced"/>
</dbReference>
<dbReference type="InterPro" id="IPR029044">
    <property type="entry name" value="Nucleotide-diphossugar_trans"/>
</dbReference>
<proteinExistence type="predicted"/>
<dbReference type="WBParaSite" id="nRc.2.0.1.t22270-RA">
    <property type="protein sequence ID" value="nRc.2.0.1.t22270-RA"/>
    <property type="gene ID" value="nRc.2.0.1.g22270"/>
</dbReference>
<dbReference type="PANTHER" id="PTHR19300">
    <property type="entry name" value="BETA-1,4-GALACTOSYLTRANSFERASE"/>
    <property type="match status" value="1"/>
</dbReference>
<dbReference type="GO" id="GO:0005794">
    <property type="term" value="C:Golgi apparatus"/>
    <property type="evidence" value="ECO:0007669"/>
    <property type="project" value="TreeGrafter"/>
</dbReference>
<dbReference type="GO" id="GO:0016020">
    <property type="term" value="C:membrane"/>
    <property type="evidence" value="ECO:0007669"/>
    <property type="project" value="GOC"/>
</dbReference>